<gene>
    <name evidence="1" type="ORF">SAMN04488055_3751</name>
</gene>
<name>A0A1N6J940_9BACT</name>
<keyword evidence="2" id="KW-1185">Reference proteome</keyword>
<proteinExistence type="predicted"/>
<protein>
    <recommendedName>
        <fullName evidence="3">Lipocalin-like domain-containing protein</fullName>
    </recommendedName>
</protein>
<dbReference type="PROSITE" id="PS51257">
    <property type="entry name" value="PROKAR_LIPOPROTEIN"/>
    <property type="match status" value="1"/>
</dbReference>
<dbReference type="RefSeq" id="WP_074240952.1">
    <property type="nucleotide sequence ID" value="NZ_FSRA01000002.1"/>
</dbReference>
<sequence>MKPLLLFMLVVAGVSCIACKKSKKADLVTPDTLLGVWQQASVGIIFRADSTYTENHGGFVGSKYGKFSTRITDSSAHILQTIVTWNGYGTRDTFLIRIASSNRLVITHGPSTMEYTRYQ</sequence>
<accession>A0A1N6J940</accession>
<reference evidence="1 2" key="1">
    <citation type="submission" date="2016-11" db="EMBL/GenBank/DDBJ databases">
        <authorList>
            <person name="Jaros S."/>
            <person name="Januszkiewicz K."/>
            <person name="Wedrychowicz H."/>
        </authorList>
    </citation>
    <scope>NUCLEOTIDE SEQUENCE [LARGE SCALE GENOMIC DNA]</scope>
    <source>
        <strain evidence="1 2">DSM 24787</strain>
    </source>
</reference>
<organism evidence="1 2">
    <name type="scientific">Chitinophaga niabensis</name>
    <dbReference type="NCBI Taxonomy" id="536979"/>
    <lineage>
        <taxon>Bacteria</taxon>
        <taxon>Pseudomonadati</taxon>
        <taxon>Bacteroidota</taxon>
        <taxon>Chitinophagia</taxon>
        <taxon>Chitinophagales</taxon>
        <taxon>Chitinophagaceae</taxon>
        <taxon>Chitinophaga</taxon>
    </lineage>
</organism>
<dbReference type="Proteomes" id="UP000185003">
    <property type="component" value="Unassembled WGS sequence"/>
</dbReference>
<evidence type="ECO:0008006" key="3">
    <source>
        <dbReference type="Google" id="ProtNLM"/>
    </source>
</evidence>
<dbReference type="EMBL" id="FSRA01000002">
    <property type="protein sequence ID" value="SIO40691.1"/>
    <property type="molecule type" value="Genomic_DNA"/>
</dbReference>
<dbReference type="AlphaFoldDB" id="A0A1N6J940"/>
<dbReference type="STRING" id="536979.SAMN04488055_3751"/>
<evidence type="ECO:0000313" key="1">
    <source>
        <dbReference type="EMBL" id="SIO40691.1"/>
    </source>
</evidence>
<evidence type="ECO:0000313" key="2">
    <source>
        <dbReference type="Proteomes" id="UP000185003"/>
    </source>
</evidence>